<proteinExistence type="predicted"/>
<dbReference type="RefSeq" id="YP_009100016.1">
    <property type="nucleotide sequence ID" value="NC_025430.1"/>
</dbReference>
<gene>
    <name evidence="2" type="ORF">ep3_0023</name>
</gene>
<evidence type="ECO:0000313" key="3">
    <source>
        <dbReference type="Proteomes" id="UP000029362"/>
    </source>
</evidence>
<protein>
    <submittedName>
        <fullName evidence="2">Holin</fullName>
    </submittedName>
</protein>
<keyword evidence="1" id="KW-1133">Transmembrane helix</keyword>
<keyword evidence="3" id="KW-1185">Reference proteome</keyword>
<sequence>MEFFQKFLDNIGWGIAGIMGALVSLPFHDDIKSVKARIWFVCTGAICAYFLTDLVSLYFKIDRGLAGSVGFLMGAFGGSLLAAVIRAIKAADIWQLLKNRFGGGNV</sequence>
<reference evidence="2 3" key="2">
    <citation type="journal article" date="2015" name="Virus Genes">
        <title>Genome sequencing and analysis of an Escherichia coli phage vB_EcoM-ep3 with a novel lysin, Lysep3.</title>
        <authorList>
            <person name="Lv M."/>
            <person name="Wang S."/>
            <person name="Yan G."/>
            <person name="Sun C."/>
            <person name="Feng X."/>
            <person name="Gu J."/>
            <person name="Han W."/>
            <person name="Lei L."/>
        </authorList>
    </citation>
    <scope>NUCLEOTIDE SEQUENCE [LARGE SCALE GENOMIC DNA]</scope>
</reference>
<dbReference type="EMBL" id="KM360178">
    <property type="protein sequence ID" value="AIM50551.1"/>
    <property type="molecule type" value="Genomic_DNA"/>
</dbReference>
<keyword evidence="1" id="KW-0472">Membrane</keyword>
<feature type="transmembrane region" description="Helical" evidence="1">
    <location>
        <begin position="12"/>
        <end position="31"/>
    </location>
</feature>
<dbReference type="Proteomes" id="UP000029362">
    <property type="component" value="Segment"/>
</dbReference>
<keyword evidence="1" id="KW-0812">Transmembrane</keyword>
<feature type="transmembrane region" description="Helical" evidence="1">
    <location>
        <begin position="65"/>
        <end position="88"/>
    </location>
</feature>
<dbReference type="KEGG" id="vg:22112957"/>
<name>A0A088FVG2_9CAUD</name>
<feature type="transmembrane region" description="Helical" evidence="1">
    <location>
        <begin position="38"/>
        <end position="59"/>
    </location>
</feature>
<dbReference type="GeneID" id="22112957"/>
<organism evidence="2 3">
    <name type="scientific">Escherichia phage vB_EcoM-ep3</name>
    <dbReference type="NCBI Taxonomy" id="1541883"/>
    <lineage>
        <taxon>Viruses</taxon>
        <taxon>Duplodnaviria</taxon>
        <taxon>Heunggongvirae</taxon>
        <taxon>Uroviricota</taxon>
        <taxon>Caudoviricetes</taxon>
        <taxon>Iiscvirinae</taxon>
        <taxon>Jilinvirus</taxon>
        <taxon>Jilinvirus ep3</taxon>
    </lineage>
</organism>
<evidence type="ECO:0000256" key="1">
    <source>
        <dbReference type="SAM" id="Phobius"/>
    </source>
</evidence>
<dbReference type="OrthoDB" id="18803at10239"/>
<accession>A0A088FVG2</accession>
<reference evidence="3" key="1">
    <citation type="submission" date="2014-12" db="EMBL/GenBank/DDBJ databases">
        <authorList>
            <person name="Lv M."/>
            <person name="Lei L."/>
        </authorList>
    </citation>
    <scope>NUCLEOTIDE SEQUENCE [LARGE SCALE GENOMIC DNA]</scope>
</reference>
<evidence type="ECO:0000313" key="2">
    <source>
        <dbReference type="EMBL" id="AIM50551.1"/>
    </source>
</evidence>